<organism evidence="1">
    <name type="scientific">Dulem virus 145</name>
    <dbReference type="NCBI Taxonomy" id="3145622"/>
    <lineage>
        <taxon>Viruses</taxon>
        <taxon>Monodnaviria</taxon>
        <taxon>Sangervirae</taxon>
        <taxon>Phixviricota</taxon>
        <taxon>Malgrandaviricetes</taxon>
        <taxon>Petitvirales</taxon>
        <taxon>Microviridae</taxon>
        <taxon>Microvirus</taxon>
    </lineage>
</organism>
<protein>
    <submittedName>
        <fullName evidence="1">Uncharacterized protein</fullName>
    </submittedName>
</protein>
<sequence>MKHLSMVMDRFDLIDYLKEMISLVGDCESGEVLSLCDGASEVHIVVVDCDRDD</sequence>
<evidence type="ECO:0000313" key="1">
    <source>
        <dbReference type="EMBL" id="XCD06076.1"/>
    </source>
</evidence>
<name>A0AAU8B430_9VIRU</name>
<accession>A0AAU8B430</accession>
<dbReference type="EMBL" id="PP511630">
    <property type="protein sequence ID" value="XCD06076.1"/>
    <property type="molecule type" value="Genomic_DNA"/>
</dbReference>
<proteinExistence type="predicted"/>
<reference evidence="1" key="1">
    <citation type="submission" date="2024-03" db="EMBL/GenBank/DDBJ databases">
        <title>Diverse circular DNA viruses in blood, oral, and fecal samples of captive lemurs.</title>
        <authorList>
            <person name="Paietta E.N."/>
            <person name="Kraberger S."/>
            <person name="Lund M.C."/>
            <person name="Custer J.M."/>
            <person name="Vargas K.M."/>
            <person name="Ehmke E.E."/>
            <person name="Yoder A.D."/>
            <person name="Varsani A."/>
        </authorList>
    </citation>
    <scope>NUCLEOTIDE SEQUENCE</scope>
    <source>
        <strain evidence="1">Duke_25FF_1235</strain>
    </source>
</reference>